<protein>
    <submittedName>
        <fullName evidence="1">Uncharacterized protein</fullName>
    </submittedName>
</protein>
<dbReference type="HOGENOM" id="CLU_2852288_0_0_1"/>
<keyword evidence="2" id="KW-1185">Reference proteome</keyword>
<name>T1GWA0_MEGSC</name>
<evidence type="ECO:0000313" key="2">
    <source>
        <dbReference type="Proteomes" id="UP000015102"/>
    </source>
</evidence>
<organism evidence="1 2">
    <name type="scientific">Megaselia scalaris</name>
    <name type="common">Humpbacked fly</name>
    <name type="synonym">Phora scalaris</name>
    <dbReference type="NCBI Taxonomy" id="36166"/>
    <lineage>
        <taxon>Eukaryota</taxon>
        <taxon>Metazoa</taxon>
        <taxon>Ecdysozoa</taxon>
        <taxon>Arthropoda</taxon>
        <taxon>Hexapoda</taxon>
        <taxon>Insecta</taxon>
        <taxon>Pterygota</taxon>
        <taxon>Neoptera</taxon>
        <taxon>Endopterygota</taxon>
        <taxon>Diptera</taxon>
        <taxon>Brachycera</taxon>
        <taxon>Muscomorpha</taxon>
        <taxon>Platypezoidea</taxon>
        <taxon>Phoridae</taxon>
        <taxon>Megaseliini</taxon>
        <taxon>Megaselia</taxon>
    </lineage>
</organism>
<reference evidence="1" key="2">
    <citation type="submission" date="2015-06" db="UniProtKB">
        <authorList>
            <consortium name="EnsemblMetazoa"/>
        </authorList>
    </citation>
    <scope>IDENTIFICATION</scope>
</reference>
<accession>T1GWA0</accession>
<dbReference type="EnsemblMetazoa" id="MESCA008073-RA">
    <property type="protein sequence ID" value="MESCA008073-PA"/>
    <property type="gene ID" value="MESCA008073"/>
</dbReference>
<sequence length="65" mass="7648">MAKLKCKENCQYKRMVQNYPGVKAVTSRTENSTLVRSCKLELNRIRDRNQLILCWVTKTLGAMKW</sequence>
<dbReference type="EMBL" id="CAQQ02199512">
    <property type="status" value="NOT_ANNOTATED_CDS"/>
    <property type="molecule type" value="Genomic_DNA"/>
</dbReference>
<dbReference type="AlphaFoldDB" id="T1GWA0"/>
<proteinExistence type="predicted"/>
<evidence type="ECO:0000313" key="1">
    <source>
        <dbReference type="EnsemblMetazoa" id="MESCA008073-PA"/>
    </source>
</evidence>
<dbReference type="Proteomes" id="UP000015102">
    <property type="component" value="Unassembled WGS sequence"/>
</dbReference>
<reference evidence="2" key="1">
    <citation type="submission" date="2013-02" db="EMBL/GenBank/DDBJ databases">
        <authorList>
            <person name="Hughes D."/>
        </authorList>
    </citation>
    <scope>NUCLEOTIDE SEQUENCE</scope>
    <source>
        <strain>Durham</strain>
        <strain evidence="2">NC isolate 2 -- Noor lab</strain>
    </source>
</reference>